<evidence type="ECO:0000313" key="2">
    <source>
        <dbReference type="Proteomes" id="UP000298493"/>
    </source>
</evidence>
<accession>A0A4Z1PV50</accession>
<sequence length="88" mass="10278">MIADSGAPQKKQIHISGTELFYSFILEVLMMREARKETRKLEKLKGVEYISLTMSGSYRHEYPDLLGTKRERALMDLLEEMEKKVLAR</sequence>
<dbReference type="EMBL" id="SNSC02000002">
    <property type="protein sequence ID" value="TID26879.1"/>
    <property type="molecule type" value="Genomic_DNA"/>
</dbReference>
<dbReference type="OrthoDB" id="10623967at2759"/>
<proteinExistence type="predicted"/>
<dbReference type="Proteomes" id="UP000298493">
    <property type="component" value="Unassembled WGS sequence"/>
</dbReference>
<protein>
    <submittedName>
        <fullName evidence="1">Uncharacterized protein</fullName>
    </submittedName>
</protein>
<name>A0A4Z1PV50_9PEZI</name>
<comment type="caution">
    <text evidence="1">The sequence shown here is derived from an EMBL/GenBank/DDBJ whole genome shotgun (WGS) entry which is preliminary data.</text>
</comment>
<reference evidence="1 2" key="1">
    <citation type="submission" date="2019-04" db="EMBL/GenBank/DDBJ databases">
        <title>High contiguity whole genome sequence and gene annotation resource for two Venturia nashicola isolates.</title>
        <authorList>
            <person name="Prokchorchik M."/>
            <person name="Won K."/>
            <person name="Lee Y."/>
            <person name="Choi E.D."/>
            <person name="Segonzac C."/>
            <person name="Sohn K.H."/>
        </authorList>
    </citation>
    <scope>NUCLEOTIDE SEQUENCE [LARGE SCALE GENOMIC DNA]</scope>
    <source>
        <strain evidence="1 2">PRI2</strain>
    </source>
</reference>
<evidence type="ECO:0000313" key="1">
    <source>
        <dbReference type="EMBL" id="TID26879.1"/>
    </source>
</evidence>
<dbReference type="AlphaFoldDB" id="A0A4Z1PV50"/>
<keyword evidence="2" id="KW-1185">Reference proteome</keyword>
<organism evidence="1 2">
    <name type="scientific">Venturia nashicola</name>
    <dbReference type="NCBI Taxonomy" id="86259"/>
    <lineage>
        <taxon>Eukaryota</taxon>
        <taxon>Fungi</taxon>
        <taxon>Dikarya</taxon>
        <taxon>Ascomycota</taxon>
        <taxon>Pezizomycotina</taxon>
        <taxon>Dothideomycetes</taxon>
        <taxon>Pleosporomycetidae</taxon>
        <taxon>Venturiales</taxon>
        <taxon>Venturiaceae</taxon>
        <taxon>Venturia</taxon>
    </lineage>
</organism>
<gene>
    <name evidence="1" type="ORF">E6O75_ATG01372</name>
</gene>